<evidence type="ECO:0000313" key="3">
    <source>
        <dbReference type="Proteomes" id="UP000187429"/>
    </source>
</evidence>
<comment type="caution">
    <text evidence="2">The sequence shown here is derived from an EMBL/GenBank/DDBJ whole genome shotgun (WGS) entry which is preliminary data.</text>
</comment>
<feature type="compositionally biased region" description="Polar residues" evidence="1">
    <location>
        <begin position="126"/>
        <end position="138"/>
    </location>
</feature>
<protein>
    <submittedName>
        <fullName evidence="2">Uncharacterized protein</fullName>
    </submittedName>
</protein>
<dbReference type="Proteomes" id="UP000187429">
    <property type="component" value="Unassembled WGS sequence"/>
</dbReference>
<accession>A0A1R1X9N5</accession>
<dbReference type="EMBL" id="LSSM01006148">
    <property type="protein sequence ID" value="OMJ11309.1"/>
    <property type="molecule type" value="Genomic_DNA"/>
</dbReference>
<gene>
    <name evidence="2" type="ORF">AYI69_g9879</name>
</gene>
<evidence type="ECO:0000256" key="1">
    <source>
        <dbReference type="SAM" id="MobiDB-lite"/>
    </source>
</evidence>
<dbReference type="AlphaFoldDB" id="A0A1R1X9N5"/>
<organism evidence="2 3">
    <name type="scientific">Smittium culicis</name>
    <dbReference type="NCBI Taxonomy" id="133412"/>
    <lineage>
        <taxon>Eukaryota</taxon>
        <taxon>Fungi</taxon>
        <taxon>Fungi incertae sedis</taxon>
        <taxon>Zoopagomycota</taxon>
        <taxon>Kickxellomycotina</taxon>
        <taxon>Harpellomycetes</taxon>
        <taxon>Harpellales</taxon>
        <taxon>Legeriomycetaceae</taxon>
        <taxon>Smittium</taxon>
    </lineage>
</organism>
<feature type="region of interest" description="Disordered" evidence="1">
    <location>
        <begin position="66"/>
        <end position="143"/>
    </location>
</feature>
<evidence type="ECO:0000313" key="2">
    <source>
        <dbReference type="EMBL" id="OMJ11309.1"/>
    </source>
</evidence>
<reference evidence="3" key="1">
    <citation type="submission" date="2017-01" db="EMBL/GenBank/DDBJ databases">
        <authorList>
            <person name="Wang Y."/>
            <person name="White M."/>
            <person name="Kvist S."/>
            <person name="Moncalvo J.-M."/>
        </authorList>
    </citation>
    <scope>NUCLEOTIDE SEQUENCE [LARGE SCALE GENOMIC DNA]</scope>
    <source>
        <strain evidence="3">ID-206-W2</strain>
    </source>
</reference>
<keyword evidence="3" id="KW-1185">Reference proteome</keyword>
<feature type="compositionally biased region" description="Low complexity" evidence="1">
    <location>
        <begin position="80"/>
        <end position="98"/>
    </location>
</feature>
<proteinExistence type="predicted"/>
<sequence>MIKLTDIEAPRTISVKYGSITIPEMISRVFCSNVSIFYDDLAIRRRLKIVIVKSDLRDVHPDTHLTYNVDEDAPQHSSESKVPVSSSSRDPISSPSNSCRPITSSRTLDPICAARKRPALPKKTGSESSVTLTDDSSPLTPPELDVVTSPFTALKRTAIPHRFAAHVRLALSSSPSPKPSSTPLLPVCCRPSNSIRRTTYGSVSGQYRIP</sequence>
<name>A0A1R1X9N5_9FUNG</name>